<dbReference type="EnsemblMetazoa" id="GMOY004162-RA">
    <property type="protein sequence ID" value="GMOY004162-PA"/>
    <property type="gene ID" value="GMOY004162"/>
</dbReference>
<dbReference type="STRING" id="37546.A0A1B0FJX2"/>
<dbReference type="InterPro" id="IPR015421">
    <property type="entry name" value="PyrdxlP-dep_Trfase_major"/>
</dbReference>
<dbReference type="InterPro" id="IPR015422">
    <property type="entry name" value="PyrdxlP-dep_Trfase_small"/>
</dbReference>
<evidence type="ECO:0000256" key="3">
    <source>
        <dbReference type="ARBA" id="ARBA00011738"/>
    </source>
</evidence>
<dbReference type="GO" id="GO:0004398">
    <property type="term" value="F:histidine decarboxylase activity"/>
    <property type="evidence" value="ECO:0007669"/>
    <property type="project" value="UniProtKB-EC"/>
</dbReference>
<dbReference type="VEuPathDB" id="VectorBase:GMOY004162"/>
<proteinExistence type="inferred from homology"/>
<dbReference type="PANTHER" id="PTHR11999:SF68">
    <property type="entry name" value="HISTIDINE DECARBOXYLASE"/>
    <property type="match status" value="1"/>
</dbReference>
<dbReference type="PhylomeDB" id="A0A1B0FJX2"/>
<feature type="region of interest" description="Disordered" evidence="11">
    <location>
        <begin position="671"/>
        <end position="691"/>
    </location>
</feature>
<dbReference type="InterPro" id="IPR002129">
    <property type="entry name" value="PyrdxlP-dep_de-COase"/>
</dbReference>
<dbReference type="EMBL" id="CCAG010017210">
    <property type="status" value="NOT_ANNOTATED_CDS"/>
    <property type="molecule type" value="Genomic_DNA"/>
</dbReference>
<keyword evidence="7 10" id="KW-0663">Pyridoxal phosphate</keyword>
<dbReference type="GO" id="GO:0001694">
    <property type="term" value="P:histamine biosynthetic process"/>
    <property type="evidence" value="ECO:0007669"/>
    <property type="project" value="TreeGrafter"/>
</dbReference>
<keyword evidence="8" id="KW-0456">Lyase</keyword>
<dbReference type="FunFam" id="1.20.1340.10:FF:000001">
    <property type="entry name" value="Histidine decarboxylase"/>
    <property type="match status" value="1"/>
</dbReference>
<dbReference type="SUPFAM" id="SSF53383">
    <property type="entry name" value="PLP-dependent transferases"/>
    <property type="match status" value="1"/>
</dbReference>
<evidence type="ECO:0000256" key="5">
    <source>
        <dbReference type="ARBA" id="ARBA00022584"/>
    </source>
</evidence>
<keyword evidence="6" id="KW-0210">Decarboxylase</keyword>
<dbReference type="AlphaFoldDB" id="A0A1B0FJX2"/>
<dbReference type="Gene3D" id="3.40.640.10">
    <property type="entry name" value="Type I PLP-dependent aspartate aminotransferase-like (Major domain)"/>
    <property type="match status" value="2"/>
</dbReference>
<evidence type="ECO:0000256" key="11">
    <source>
        <dbReference type="SAM" id="MobiDB-lite"/>
    </source>
</evidence>
<evidence type="ECO:0000256" key="6">
    <source>
        <dbReference type="ARBA" id="ARBA00022793"/>
    </source>
</evidence>
<protein>
    <recommendedName>
        <fullName evidence="9">Histidine decarboxylase</fullName>
        <ecNumber evidence="4">4.1.1.22</ecNumber>
    </recommendedName>
</protein>
<evidence type="ECO:0000256" key="8">
    <source>
        <dbReference type="ARBA" id="ARBA00023239"/>
    </source>
</evidence>
<evidence type="ECO:0000256" key="9">
    <source>
        <dbReference type="ARBA" id="ARBA00039946"/>
    </source>
</evidence>
<evidence type="ECO:0000313" key="13">
    <source>
        <dbReference type="Proteomes" id="UP000092444"/>
    </source>
</evidence>
<comment type="cofactor">
    <cofactor evidence="1 10">
        <name>pyridoxal 5'-phosphate</name>
        <dbReference type="ChEBI" id="CHEBI:597326"/>
    </cofactor>
</comment>
<dbReference type="Pfam" id="PF00282">
    <property type="entry name" value="Pyridoxal_deC"/>
    <property type="match status" value="1"/>
</dbReference>
<dbReference type="GO" id="GO:0030170">
    <property type="term" value="F:pyridoxal phosphate binding"/>
    <property type="evidence" value="ECO:0007669"/>
    <property type="project" value="InterPro"/>
</dbReference>
<feature type="compositionally biased region" description="Basic and acidic residues" evidence="11">
    <location>
        <begin position="627"/>
        <end position="642"/>
    </location>
</feature>
<evidence type="ECO:0000256" key="10">
    <source>
        <dbReference type="PIRSR" id="PIRSR602129-50"/>
    </source>
</evidence>
<dbReference type="PANTHER" id="PTHR11999">
    <property type="entry name" value="GROUP II PYRIDOXAL-5-PHOSPHATE DECARBOXYLASE"/>
    <property type="match status" value="1"/>
</dbReference>
<feature type="modified residue" description="N6-(pyridoxal phosphate)lysine" evidence="10">
    <location>
        <position position="278"/>
    </location>
</feature>
<dbReference type="InterPro" id="IPR015424">
    <property type="entry name" value="PyrdxlP-dep_Trfase"/>
</dbReference>
<comment type="similarity">
    <text evidence="2">Belongs to the group II decarboxylase family.</text>
</comment>
<dbReference type="Proteomes" id="UP000092444">
    <property type="component" value="Unassembled WGS sequence"/>
</dbReference>
<dbReference type="EC" id="4.1.1.22" evidence="4"/>
<dbReference type="CDD" id="cd06450">
    <property type="entry name" value="DOPA_deC_like"/>
    <property type="match status" value="1"/>
</dbReference>
<sequence length="757" mass="85591">MDFAEYRQRGKEMVDYIADYLENIRERRVYPDVKPGYMQTLLPDSAPVEGESWDDIFNDVERVVMPGVTHWQSPHMHAYFPALNSFPSLLGDMLADAINCLGFTWASSPACTELEIIVMNWLGKMIGLPDDFLNLNNTSRGGGVVQTTASEATLVSLLAGRTKAIRRFHEKYTGYQDAEINARLVAYCSDQAHSSVEKAALIDDMRLGLIPFWICATLGTTGSCSFDNLEEVGVVSSEFDLWLHVDAAYAGSAFICPEFRTWLKGIERADSFAFNPSKWLMIHFDATAMIKDVTTVHRTFNVEPLYLQHENSGVAVDFMHWQIPLSRRFRALKIWFVLRSFGIKGLQQHIREGVRLAQKFEALVAADHRFEIPAKRHLGLVVFRIKSDNEVTEHLLKRLNNRGNLHCIPSSLKGKYVIRFTVTSSRTTINDITRDWKEIKDVATTLLTEMKINISDRVYLKNTKEKCSPFGSSLLLSNSPLSPKIINGSFAAIFDTKEISTQTYAGVRITRQESPSMRRRVRGILMSGKQFSLDSHMDVVLQTFIDSSPKSSKEQEIASNKRENCADIHEDEETGEVKGILAKNNAPVPSFLKIANQKYSPTKVRRRIANKSFMLPPIPSEENDTQTEARSHLNDQDKENGKQELSFLYPGKRYLYSNNSSNNDVYFTENVLNSPSPKDEYPPLPSSSTLSEPEKYVEITNINVNPLRHNQRFQQGKTASSKSLPESPSLPIIMQVIRSLSEAEEGTLEKAMPLFTN</sequence>
<evidence type="ECO:0000256" key="2">
    <source>
        <dbReference type="ARBA" id="ARBA00009533"/>
    </source>
</evidence>
<comment type="subunit">
    <text evidence="3">Homodimer.</text>
</comment>
<keyword evidence="5" id="KW-0127">Catecholamine biosynthesis</keyword>
<organism evidence="12 13">
    <name type="scientific">Glossina morsitans morsitans</name>
    <name type="common">Savannah tsetse fly</name>
    <dbReference type="NCBI Taxonomy" id="37546"/>
    <lineage>
        <taxon>Eukaryota</taxon>
        <taxon>Metazoa</taxon>
        <taxon>Ecdysozoa</taxon>
        <taxon>Arthropoda</taxon>
        <taxon>Hexapoda</taxon>
        <taxon>Insecta</taxon>
        <taxon>Pterygota</taxon>
        <taxon>Neoptera</taxon>
        <taxon>Endopterygota</taxon>
        <taxon>Diptera</taxon>
        <taxon>Brachycera</taxon>
        <taxon>Muscomorpha</taxon>
        <taxon>Hippoboscoidea</taxon>
        <taxon>Glossinidae</taxon>
        <taxon>Glossina</taxon>
    </lineage>
</organism>
<dbReference type="Gene3D" id="3.90.1150.10">
    <property type="entry name" value="Aspartate Aminotransferase, domain 1"/>
    <property type="match status" value="1"/>
</dbReference>
<dbReference type="GO" id="GO:0006548">
    <property type="term" value="P:L-histidine catabolic process"/>
    <property type="evidence" value="ECO:0007669"/>
    <property type="project" value="TreeGrafter"/>
</dbReference>
<reference evidence="12" key="1">
    <citation type="submission" date="2020-05" db="UniProtKB">
        <authorList>
            <consortium name="EnsemblMetazoa"/>
        </authorList>
    </citation>
    <scope>IDENTIFICATION</scope>
    <source>
        <strain evidence="12">Yale</strain>
    </source>
</reference>
<dbReference type="FunFam" id="3.90.1150.10:FF:000018">
    <property type="entry name" value="Histidine decarboxylase"/>
    <property type="match status" value="1"/>
</dbReference>
<dbReference type="PRINTS" id="PR00800">
    <property type="entry name" value="YHDCRBOXLASE"/>
</dbReference>
<dbReference type="Gene3D" id="1.20.1340.10">
    <property type="entry name" value="dopa decarboxylase, N-terminal domain"/>
    <property type="match status" value="1"/>
</dbReference>
<dbReference type="InterPro" id="IPR010977">
    <property type="entry name" value="Aromatic_deC"/>
</dbReference>
<feature type="region of interest" description="Disordered" evidence="11">
    <location>
        <begin position="615"/>
        <end position="642"/>
    </location>
</feature>
<keyword evidence="13" id="KW-1185">Reference proteome</keyword>
<accession>A0A1B0FJX2</accession>
<evidence type="ECO:0000313" key="12">
    <source>
        <dbReference type="EnsemblMetazoa" id="GMOY004162-PA"/>
    </source>
</evidence>
<evidence type="ECO:0000256" key="7">
    <source>
        <dbReference type="ARBA" id="ARBA00022898"/>
    </source>
</evidence>
<evidence type="ECO:0000256" key="4">
    <source>
        <dbReference type="ARBA" id="ARBA00012320"/>
    </source>
</evidence>
<dbReference type="GO" id="GO:0005737">
    <property type="term" value="C:cytoplasm"/>
    <property type="evidence" value="ECO:0007669"/>
    <property type="project" value="TreeGrafter"/>
</dbReference>
<dbReference type="GO" id="GO:0042423">
    <property type="term" value="P:catecholamine biosynthetic process"/>
    <property type="evidence" value="ECO:0007669"/>
    <property type="project" value="UniProtKB-KW"/>
</dbReference>
<name>A0A1B0FJX2_GLOMM</name>
<evidence type="ECO:0000256" key="1">
    <source>
        <dbReference type="ARBA" id="ARBA00001933"/>
    </source>
</evidence>